<comment type="caution">
    <text evidence="3">The sequence shown here is derived from an EMBL/GenBank/DDBJ whole genome shotgun (WGS) entry which is preliminary data.</text>
</comment>
<dbReference type="PANTHER" id="PTHR31126">
    <property type="entry name" value="TYROSINE-PROTEIN PHOSPHATASE"/>
    <property type="match status" value="1"/>
</dbReference>
<organism evidence="3 4">
    <name type="scientific">Listeria aquatica FSL S10-1188</name>
    <dbReference type="NCBI Taxonomy" id="1265818"/>
    <lineage>
        <taxon>Bacteria</taxon>
        <taxon>Bacillati</taxon>
        <taxon>Bacillota</taxon>
        <taxon>Bacilli</taxon>
        <taxon>Bacillales</taxon>
        <taxon>Listeriaceae</taxon>
        <taxon>Listeria</taxon>
    </lineage>
</organism>
<dbReference type="STRING" id="1265818.MAQA_08408"/>
<dbReference type="AlphaFoldDB" id="W7B8A1"/>
<dbReference type="RefSeq" id="WP_036072538.1">
    <property type="nucleotide sequence ID" value="NZ_AOCG01000008.1"/>
</dbReference>
<dbReference type="PANTHER" id="PTHR31126:SF1">
    <property type="entry name" value="TYROSINE SPECIFIC PROTEIN PHOSPHATASES DOMAIN-CONTAINING PROTEIN"/>
    <property type="match status" value="1"/>
</dbReference>
<evidence type="ECO:0000256" key="1">
    <source>
        <dbReference type="ARBA" id="ARBA00009580"/>
    </source>
</evidence>
<sequence length="328" mass="36953">MKVTRDNNYYVISWENSEAPAGTVLYESFRPRKDETANKLTVIQNGENSFQAAIKSEKRTYFMLEKPNGERKTAAERILAVPGVFNFRDLGGYLNRSQKTVKWGMLYRSGSLAKLTKAGEEKLQELGIHWICDLRSEAEVQAAPTPVIKGIQNKNIPIGAAKNELKGQPKLELPSDHTVYEPLMGDSYKVFIHSTKDYFTIFNALLKPQGTPFLFHCTAGKDRTGILAALLLHLLDVPEETIFKDYEITNEFTEQILEEVGALANSFSAQEEKVALETFRPMAEARPSYLTIAFDEMKRTSGSVDLFLEKEVGITSEMKQKLQGLLLE</sequence>
<dbReference type="InterPro" id="IPR016130">
    <property type="entry name" value="Tyr_Pase_AS"/>
</dbReference>
<dbReference type="InterPro" id="IPR000387">
    <property type="entry name" value="Tyr_Pase_dom"/>
</dbReference>
<dbReference type="PATRIC" id="fig|1265818.5.peg.1695"/>
<reference evidence="3 4" key="1">
    <citation type="journal article" date="2014" name="Int. J. Syst. Evol. Microbiol.">
        <title>Listeria floridensis sp. nov., Listeria aquatica sp. nov., Listeria cornellensis sp. nov., Listeria riparia sp. nov. and Listeria grandensis sp. nov., from agricultural and natural environments.</title>
        <authorList>
            <person name="den Bakker H.C."/>
            <person name="Warchocki S."/>
            <person name="Wright E.M."/>
            <person name="Allred A.F."/>
            <person name="Ahlstrom C."/>
            <person name="Manuel C.S."/>
            <person name="Stasiewicz M.J."/>
            <person name="Burrell A."/>
            <person name="Roof S."/>
            <person name="Strawn L."/>
            <person name="Fortes E.D."/>
            <person name="Nightingale K.K."/>
            <person name="Kephart D."/>
            <person name="Wiedmann M."/>
        </authorList>
    </citation>
    <scope>NUCLEOTIDE SEQUENCE [LARGE SCALE GENOMIC DNA]</scope>
    <source>
        <strain evidence="3 4">FSL S10-1188</strain>
    </source>
</reference>
<evidence type="ECO:0000259" key="2">
    <source>
        <dbReference type="PROSITE" id="PS50056"/>
    </source>
</evidence>
<keyword evidence="4" id="KW-1185">Reference proteome</keyword>
<dbReference type="Proteomes" id="UP000019246">
    <property type="component" value="Unassembled WGS sequence"/>
</dbReference>
<dbReference type="EMBL" id="AOCG01000008">
    <property type="protein sequence ID" value="EUJ19086.1"/>
    <property type="molecule type" value="Genomic_DNA"/>
</dbReference>
<name>W7B8A1_9LIST</name>
<protein>
    <submittedName>
        <fullName evidence="3">Protein-tyrosine phosphatase</fullName>
    </submittedName>
</protein>
<dbReference type="Gene3D" id="3.90.190.10">
    <property type="entry name" value="Protein tyrosine phosphatase superfamily"/>
    <property type="match status" value="1"/>
</dbReference>
<dbReference type="GO" id="GO:0004721">
    <property type="term" value="F:phosphoprotein phosphatase activity"/>
    <property type="evidence" value="ECO:0007669"/>
    <property type="project" value="InterPro"/>
</dbReference>
<dbReference type="OrthoDB" id="1188001at2"/>
<dbReference type="Pfam" id="PF13350">
    <property type="entry name" value="Y_phosphatase3"/>
    <property type="match status" value="1"/>
</dbReference>
<evidence type="ECO:0000313" key="3">
    <source>
        <dbReference type="EMBL" id="EUJ19086.1"/>
    </source>
</evidence>
<proteinExistence type="inferred from homology"/>
<comment type="similarity">
    <text evidence="1">Belongs to the protein-tyrosine phosphatase family.</text>
</comment>
<dbReference type="PROSITE" id="PS00383">
    <property type="entry name" value="TYR_PHOSPHATASE_1"/>
    <property type="match status" value="1"/>
</dbReference>
<evidence type="ECO:0000313" key="4">
    <source>
        <dbReference type="Proteomes" id="UP000019246"/>
    </source>
</evidence>
<accession>W7B8A1</accession>
<dbReference type="PROSITE" id="PS50056">
    <property type="entry name" value="TYR_PHOSPHATASE_2"/>
    <property type="match status" value="1"/>
</dbReference>
<dbReference type="InterPro" id="IPR029021">
    <property type="entry name" value="Prot-tyrosine_phosphatase-like"/>
</dbReference>
<feature type="domain" description="Tyrosine specific protein phosphatases" evidence="2">
    <location>
        <begin position="196"/>
        <end position="232"/>
    </location>
</feature>
<dbReference type="SUPFAM" id="SSF52799">
    <property type="entry name" value="(Phosphotyrosine protein) phosphatases II"/>
    <property type="match status" value="1"/>
</dbReference>
<dbReference type="InterPro" id="IPR026893">
    <property type="entry name" value="Tyr/Ser_Pase_IphP-type"/>
</dbReference>
<gene>
    <name evidence="3" type="ORF">MAQA_08408</name>
</gene>